<dbReference type="Pfam" id="PF10358">
    <property type="entry name" value="NT-C2"/>
    <property type="match status" value="1"/>
</dbReference>
<dbReference type="EMBL" id="LFYR01000814">
    <property type="protein sequence ID" value="KMZ68699.1"/>
    <property type="molecule type" value="Genomic_DNA"/>
</dbReference>
<evidence type="ECO:0000313" key="4">
    <source>
        <dbReference type="Proteomes" id="UP000036987"/>
    </source>
</evidence>
<feature type="region of interest" description="Disordered" evidence="1">
    <location>
        <begin position="571"/>
        <end position="591"/>
    </location>
</feature>
<dbReference type="InterPro" id="IPR019448">
    <property type="entry name" value="NT-C2"/>
</dbReference>
<dbReference type="PANTHER" id="PTHR31344">
    <property type="entry name" value="NUCLEAR PORE COMPLEX PROTEIN NUP205"/>
    <property type="match status" value="1"/>
</dbReference>
<dbReference type="GO" id="GO:0005643">
    <property type="term" value="C:nuclear pore"/>
    <property type="evidence" value="ECO:0007669"/>
    <property type="project" value="InterPro"/>
</dbReference>
<feature type="compositionally biased region" description="Basic and acidic residues" evidence="1">
    <location>
        <begin position="440"/>
        <end position="451"/>
    </location>
</feature>
<accession>A0A0K9PIB4</accession>
<feature type="region of interest" description="Disordered" evidence="1">
    <location>
        <begin position="435"/>
        <end position="456"/>
    </location>
</feature>
<protein>
    <recommendedName>
        <fullName evidence="2">C2 NT-type domain-containing protein</fullName>
    </recommendedName>
</protein>
<evidence type="ECO:0000313" key="3">
    <source>
        <dbReference type="EMBL" id="KMZ68699.1"/>
    </source>
</evidence>
<name>A0A0K9PIB4_ZOSMR</name>
<reference evidence="4" key="1">
    <citation type="journal article" date="2016" name="Nature">
        <title>The genome of the seagrass Zostera marina reveals angiosperm adaptation to the sea.</title>
        <authorList>
            <person name="Olsen J.L."/>
            <person name="Rouze P."/>
            <person name="Verhelst B."/>
            <person name="Lin Y.-C."/>
            <person name="Bayer T."/>
            <person name="Collen J."/>
            <person name="Dattolo E."/>
            <person name="De Paoli E."/>
            <person name="Dittami S."/>
            <person name="Maumus F."/>
            <person name="Michel G."/>
            <person name="Kersting A."/>
            <person name="Lauritano C."/>
            <person name="Lohaus R."/>
            <person name="Toepel M."/>
            <person name="Tonon T."/>
            <person name="Vanneste K."/>
            <person name="Amirebrahimi M."/>
            <person name="Brakel J."/>
            <person name="Bostroem C."/>
            <person name="Chovatia M."/>
            <person name="Grimwood J."/>
            <person name="Jenkins J.W."/>
            <person name="Jueterbock A."/>
            <person name="Mraz A."/>
            <person name="Stam W.T."/>
            <person name="Tice H."/>
            <person name="Bornberg-Bauer E."/>
            <person name="Green P.J."/>
            <person name="Pearson G.A."/>
            <person name="Procaccini G."/>
            <person name="Duarte C.M."/>
            <person name="Schmutz J."/>
            <person name="Reusch T.B.H."/>
            <person name="Van de Peer Y."/>
        </authorList>
    </citation>
    <scope>NUCLEOTIDE SEQUENCE [LARGE SCALE GENOMIC DNA]</scope>
    <source>
        <strain evidence="4">cv. Finnish</strain>
    </source>
</reference>
<feature type="domain" description="C2 NT-type" evidence="2">
    <location>
        <begin position="7"/>
        <end position="160"/>
    </location>
</feature>
<feature type="compositionally biased region" description="Basic and acidic residues" evidence="1">
    <location>
        <begin position="392"/>
        <end position="414"/>
    </location>
</feature>
<dbReference type="AlphaFoldDB" id="A0A0K9PIB4"/>
<organism evidence="3 4">
    <name type="scientific">Zostera marina</name>
    <name type="common">Eelgrass</name>
    <dbReference type="NCBI Taxonomy" id="29655"/>
    <lineage>
        <taxon>Eukaryota</taxon>
        <taxon>Viridiplantae</taxon>
        <taxon>Streptophyta</taxon>
        <taxon>Embryophyta</taxon>
        <taxon>Tracheophyta</taxon>
        <taxon>Spermatophyta</taxon>
        <taxon>Magnoliopsida</taxon>
        <taxon>Liliopsida</taxon>
        <taxon>Zosteraceae</taxon>
        <taxon>Zostera</taxon>
    </lineage>
</organism>
<gene>
    <name evidence="3" type="ORF">ZOSMA_230G00200</name>
</gene>
<feature type="region of interest" description="Disordered" evidence="1">
    <location>
        <begin position="372"/>
        <end position="414"/>
    </location>
</feature>
<dbReference type="STRING" id="29655.A0A0K9PIB4"/>
<keyword evidence="4" id="KW-1185">Reference proteome</keyword>
<feature type="compositionally biased region" description="Polar residues" evidence="1">
    <location>
        <begin position="571"/>
        <end position="587"/>
    </location>
</feature>
<evidence type="ECO:0000259" key="2">
    <source>
        <dbReference type="PROSITE" id="PS51840"/>
    </source>
</evidence>
<dbReference type="InterPro" id="IPR021827">
    <property type="entry name" value="Nup186/Nup192/Nup205"/>
</dbReference>
<sequence length="1135" mass="128470">MFRRLWPRLKKVVSVQVDYTIYINEINHWPPCPSLDKVKSLVLEWRNGVRSGSIQSTAFSDEDRVIEFKESFKLPVTLSKDVPVKGHTDAVFHKNLIELSIIGLNDDSSKGSVIGNAHVDLAEHGIIKETKLDISVPVNCKKMYKGTIQPVLFIIIQSFDKEGSASSSKVESVSSDSMSERRLEEVEVASFTDDDFSHSSLDISGPPSEENFSSPQRVLNQQLRPESALKDSNKISEQANTKDDLSKECASANTKVEPAIETCITDVISSFQNGSSSLSSPLDFCDHRSYEESECSPSSVSSMPSRYSEEVFVPKTNPYHDRNPIQMDDEFSDQNIRIQGDSNDPTELEDMQTDILLRKSYSEGRNSLKEMKTNNYFLNKKYQRSKPEEDEDKPREFHNSNTSKHQDQEKSADHEIRVHDFKIADRQTVILPIKQSSENIDEHRENQEEKSNNNFIGMEHKESQAKKDEDNTTEVQNHLVDVKPMNDSTKNNVSSSTNDAPLNVPRNFFQHSHSRSSISHVFAQKLLDKTTSKNGVGNKRRSTRSMRLVPNIMSNIGQITRREDLKEKDSLITSDGDNSNNSATNSHIYEKTHSFSERMRFSPSDKIRELELTVQRLKEELIETASIELSLHSIVAEHGSSVHKVHTPARRLSRMYIHASKKWSSERKANAARSAVSGIILAAKACGNDISRLTFWLSNTVTLRAIITLANSDPNIPALSVTDEIASDSKNQWNENSSRLKWKSDSKENIFLASEEDFDDWEDPNTITKALEKIEAWMFSRIIESVWWQILTPHMQSTNASYGSEQLNKDWQNPNNFCGRNIDKTHQRAENSIKIWTKAFKDVQAKLCPVRAEGHECGCLPMLSRLAMEQCITKLDVAMFNAILRESDDDIPTDPISDPISDTKVLPIPVGKTSFNSGALLKNAVGNWSRGLCDIFDIDESPVSKKDGNDNHDERQSFSILSKPFILLNALSNLLMIPKHTLLQNSVKKRLCPVFSGLVIRQILNNFIPDEFCSDSISDEMLQALDYEEPEEVDTDVYFVKDIPCKATPIVYSPPSIDSITSFVGDAEQKTLLRKSGSSVIQKYHGSDDELDEVESLFDKVVLDRSSNKLKKNGRAVSRYKYLQEVWSNEYMLHI</sequence>
<comment type="caution">
    <text evidence="3">The sequence shown here is derived from an EMBL/GenBank/DDBJ whole genome shotgun (WGS) entry which is preliminary data.</text>
</comment>
<dbReference type="Proteomes" id="UP000036987">
    <property type="component" value="Unassembled WGS sequence"/>
</dbReference>
<proteinExistence type="predicted"/>
<feature type="compositionally biased region" description="Polar residues" evidence="1">
    <location>
        <begin position="210"/>
        <end position="224"/>
    </location>
</feature>
<evidence type="ECO:0000256" key="1">
    <source>
        <dbReference type="SAM" id="MobiDB-lite"/>
    </source>
</evidence>
<dbReference type="OMA" id="RNEVCPM"/>
<dbReference type="PROSITE" id="PS51840">
    <property type="entry name" value="C2_NT"/>
    <property type="match status" value="1"/>
</dbReference>
<dbReference type="OrthoDB" id="20172at2759"/>
<dbReference type="PANTHER" id="PTHR31344:SF15">
    <property type="entry name" value="EEIG1_EHBP1 PROTEIN AMINO-TERMINAL DOMAIN PROTEIN"/>
    <property type="match status" value="1"/>
</dbReference>
<feature type="region of interest" description="Disordered" evidence="1">
    <location>
        <begin position="195"/>
        <end position="247"/>
    </location>
</feature>
<feature type="compositionally biased region" description="Basic and acidic residues" evidence="1">
    <location>
        <begin position="227"/>
        <end position="247"/>
    </location>
</feature>